<feature type="transmembrane region" description="Helical" evidence="5">
    <location>
        <begin position="73"/>
        <end position="96"/>
    </location>
</feature>
<feature type="domain" description="Methylamine utilisation protein MauE" evidence="6">
    <location>
        <begin position="7"/>
        <end position="131"/>
    </location>
</feature>
<sequence length="144" mass="16261">MKKRGLVVDVACFLFVLLFVYAAASKMLELDKFETQLGRSPVITRFSSILLWLVPGLEILLALLMFWSKTKLFALYGSFSLMVAFTAYIIVILNFSENIPCSCGGILQDMTWRQHLVFNVIFVLMAVVAVLIYPSNNKNIVAQQ</sequence>
<feature type="transmembrane region" description="Helical" evidence="5">
    <location>
        <begin position="116"/>
        <end position="134"/>
    </location>
</feature>
<evidence type="ECO:0000259" key="6">
    <source>
        <dbReference type="Pfam" id="PF07291"/>
    </source>
</evidence>
<dbReference type="Pfam" id="PF07291">
    <property type="entry name" value="MauE"/>
    <property type="match status" value="1"/>
</dbReference>
<keyword evidence="4 5" id="KW-0472">Membrane</keyword>
<protein>
    <recommendedName>
        <fullName evidence="6">Methylamine utilisation protein MauE domain-containing protein</fullName>
    </recommendedName>
</protein>
<dbReference type="EMBL" id="CP001681">
    <property type="protein sequence ID" value="ACU04015.1"/>
    <property type="molecule type" value="Genomic_DNA"/>
</dbReference>
<dbReference type="AlphaFoldDB" id="C6XVE9"/>
<evidence type="ECO:0000313" key="7">
    <source>
        <dbReference type="EMBL" id="ACU04015.1"/>
    </source>
</evidence>
<dbReference type="GO" id="GO:0016020">
    <property type="term" value="C:membrane"/>
    <property type="evidence" value="ECO:0007669"/>
    <property type="project" value="UniProtKB-SubCell"/>
</dbReference>
<keyword evidence="8" id="KW-1185">Reference proteome</keyword>
<gene>
    <name evidence="7" type="ordered locus">Phep_1806</name>
</gene>
<dbReference type="eggNOG" id="ENOG502Z9VN">
    <property type="taxonomic scope" value="Bacteria"/>
</dbReference>
<dbReference type="InterPro" id="IPR009908">
    <property type="entry name" value="Methylamine_util_MauE"/>
</dbReference>
<keyword evidence="3 5" id="KW-1133">Transmembrane helix</keyword>
<evidence type="ECO:0000256" key="1">
    <source>
        <dbReference type="ARBA" id="ARBA00004141"/>
    </source>
</evidence>
<evidence type="ECO:0000256" key="5">
    <source>
        <dbReference type="SAM" id="Phobius"/>
    </source>
</evidence>
<evidence type="ECO:0000313" key="8">
    <source>
        <dbReference type="Proteomes" id="UP000000852"/>
    </source>
</evidence>
<organism evidence="7 8">
    <name type="scientific">Pedobacter heparinus (strain ATCC 13125 / DSM 2366 / CIP 104194 / JCM 7457 / NBRC 12017 / NCIMB 9290 / NRRL B-14731 / HIM 762-3)</name>
    <dbReference type="NCBI Taxonomy" id="485917"/>
    <lineage>
        <taxon>Bacteria</taxon>
        <taxon>Pseudomonadati</taxon>
        <taxon>Bacteroidota</taxon>
        <taxon>Sphingobacteriia</taxon>
        <taxon>Sphingobacteriales</taxon>
        <taxon>Sphingobacteriaceae</taxon>
        <taxon>Pedobacter</taxon>
    </lineage>
</organism>
<reference evidence="7 8" key="1">
    <citation type="journal article" date="2009" name="Stand. Genomic Sci.">
        <title>Complete genome sequence of Pedobacter heparinus type strain (HIM 762-3).</title>
        <authorList>
            <person name="Han C."/>
            <person name="Spring S."/>
            <person name="Lapidus A."/>
            <person name="Del Rio T.G."/>
            <person name="Tice H."/>
            <person name="Copeland A."/>
            <person name="Cheng J.F."/>
            <person name="Lucas S."/>
            <person name="Chen F."/>
            <person name="Nolan M."/>
            <person name="Bruce D."/>
            <person name="Goodwin L."/>
            <person name="Pitluck S."/>
            <person name="Ivanova N."/>
            <person name="Mavromatis K."/>
            <person name="Mikhailova N."/>
            <person name="Pati A."/>
            <person name="Chen A."/>
            <person name="Palaniappan K."/>
            <person name="Land M."/>
            <person name="Hauser L."/>
            <person name="Chang Y.J."/>
            <person name="Jeffries C.C."/>
            <person name="Saunders E."/>
            <person name="Chertkov O."/>
            <person name="Brettin T."/>
            <person name="Goker M."/>
            <person name="Rohde M."/>
            <person name="Bristow J."/>
            <person name="Eisen J.A."/>
            <person name="Markowitz V."/>
            <person name="Hugenholtz P."/>
            <person name="Kyrpides N.C."/>
            <person name="Klenk H.P."/>
            <person name="Detter J.C."/>
        </authorList>
    </citation>
    <scope>NUCLEOTIDE SEQUENCE [LARGE SCALE GENOMIC DNA]</scope>
    <source>
        <strain evidence="8">ATCC 13125 / DSM 2366 / CIP 104194 / JCM 7457 / NBRC 12017 / NCIMB 9290 / NRRL B-14731 / HIM 762-3</strain>
    </source>
</reference>
<dbReference type="Proteomes" id="UP000000852">
    <property type="component" value="Chromosome"/>
</dbReference>
<proteinExistence type="predicted"/>
<evidence type="ECO:0000256" key="4">
    <source>
        <dbReference type="ARBA" id="ARBA00023136"/>
    </source>
</evidence>
<keyword evidence="2 5" id="KW-0812">Transmembrane</keyword>
<dbReference type="OrthoDB" id="673785at2"/>
<name>C6XVE9_PEDHD</name>
<dbReference type="HOGENOM" id="CLU_130981_0_0_10"/>
<feature type="transmembrane region" description="Helical" evidence="5">
    <location>
        <begin position="46"/>
        <end position="66"/>
    </location>
</feature>
<dbReference type="GO" id="GO:0030416">
    <property type="term" value="P:methylamine metabolic process"/>
    <property type="evidence" value="ECO:0007669"/>
    <property type="project" value="InterPro"/>
</dbReference>
<dbReference type="RefSeq" id="WP_015807629.1">
    <property type="nucleotide sequence ID" value="NC_013061.1"/>
</dbReference>
<evidence type="ECO:0000256" key="3">
    <source>
        <dbReference type="ARBA" id="ARBA00022989"/>
    </source>
</evidence>
<evidence type="ECO:0000256" key="2">
    <source>
        <dbReference type="ARBA" id="ARBA00022692"/>
    </source>
</evidence>
<comment type="subcellular location">
    <subcellularLocation>
        <location evidence="1">Membrane</location>
        <topology evidence="1">Multi-pass membrane protein</topology>
    </subcellularLocation>
</comment>
<dbReference type="STRING" id="485917.Phep_1806"/>
<dbReference type="KEGG" id="phe:Phep_1806"/>
<accession>C6XVE9</accession>